<evidence type="ECO:0000256" key="1">
    <source>
        <dbReference type="ARBA" id="ARBA00004435"/>
    </source>
</evidence>
<dbReference type="Gene3D" id="1.20.140.150">
    <property type="match status" value="1"/>
</dbReference>
<reference evidence="12" key="2">
    <citation type="submission" date="2025-09" db="UniProtKB">
        <authorList>
            <consortium name="Ensembl"/>
        </authorList>
    </citation>
    <scope>IDENTIFICATION</scope>
</reference>
<evidence type="ECO:0000256" key="3">
    <source>
        <dbReference type="ARBA" id="ARBA00008295"/>
    </source>
</evidence>
<keyword evidence="6 10" id="KW-0812">Transmembrane</keyword>
<proteinExistence type="inferred from homology"/>
<feature type="transmembrane region" description="Helical" evidence="10">
    <location>
        <begin position="70"/>
        <end position="88"/>
    </location>
</feature>
<keyword evidence="13" id="KW-1185">Reference proteome</keyword>
<dbReference type="KEGG" id="hcq:109522023"/>
<dbReference type="Pfam" id="PF00822">
    <property type="entry name" value="PMP22_Claudin"/>
    <property type="match status" value="1"/>
</dbReference>
<feature type="chain" id="PRO_5018673495" evidence="11">
    <location>
        <begin position="21"/>
        <end position="176"/>
    </location>
</feature>
<protein>
    <submittedName>
        <fullName evidence="12">Claudin-1-like</fullName>
    </submittedName>
</protein>
<name>A0A3Q2YQ46_HIPCM</name>
<dbReference type="RefSeq" id="XP_019735761.1">
    <property type="nucleotide sequence ID" value="XM_019880202.1"/>
</dbReference>
<evidence type="ECO:0000256" key="5">
    <source>
        <dbReference type="ARBA" id="ARBA00022475"/>
    </source>
</evidence>
<dbReference type="Ensembl" id="ENSHCOT00000028118.1">
    <property type="protein sequence ID" value="ENSHCOP00000015552.1"/>
    <property type="gene ID" value="ENSHCOG00000019181.1"/>
</dbReference>
<dbReference type="STRING" id="109280.ENSHCOP00000015552"/>
<keyword evidence="8 10" id="KW-1133">Transmembrane helix</keyword>
<dbReference type="PANTHER" id="PTHR12002">
    <property type="entry name" value="CLAUDIN"/>
    <property type="match status" value="1"/>
</dbReference>
<dbReference type="PRINTS" id="PR01077">
    <property type="entry name" value="CLAUDIN"/>
</dbReference>
<comment type="subcellular location">
    <subcellularLocation>
        <location evidence="1">Cell junction</location>
        <location evidence="1">Tight junction</location>
    </subcellularLocation>
    <subcellularLocation>
        <location evidence="2">Cell membrane</location>
        <topology evidence="2">Multi-pass membrane protein</topology>
    </subcellularLocation>
</comment>
<sequence length="176" mass="19346">MASSALQLLGFFLSLIGVVATVTATIMVEWKMHGHSHRIYEGLWMTCSVGHRTTCEFHDSLLKLSNQVQITRGILLLSLFLSAVALMVSTIGMKCTRFMDGRARAKGVVARIGGIMLMAAGLMTFIITSLYVKKVVADFHHSHHLHTFEFGKAVFVSWSGGFLTTFGGAFLTCQRC</sequence>
<dbReference type="OrthoDB" id="8928700at2759"/>
<evidence type="ECO:0000256" key="2">
    <source>
        <dbReference type="ARBA" id="ARBA00004651"/>
    </source>
</evidence>
<dbReference type="GO" id="GO:0005923">
    <property type="term" value="C:bicellular tight junction"/>
    <property type="evidence" value="ECO:0007669"/>
    <property type="project" value="UniProtKB-SubCell"/>
</dbReference>
<reference evidence="12" key="1">
    <citation type="submission" date="2025-08" db="UniProtKB">
        <authorList>
            <consortium name="Ensembl"/>
        </authorList>
    </citation>
    <scope>IDENTIFICATION</scope>
</reference>
<dbReference type="AlphaFoldDB" id="A0A3Q2YQ46"/>
<dbReference type="InterPro" id="IPR006187">
    <property type="entry name" value="Claudin"/>
</dbReference>
<evidence type="ECO:0000256" key="6">
    <source>
        <dbReference type="ARBA" id="ARBA00022692"/>
    </source>
</evidence>
<dbReference type="GeneTree" id="ENSGT00940000155387"/>
<keyword evidence="7" id="KW-0965">Cell junction</keyword>
<evidence type="ECO:0000313" key="12">
    <source>
        <dbReference type="Ensembl" id="ENSHCOP00000015552.1"/>
    </source>
</evidence>
<dbReference type="GeneID" id="109522023"/>
<accession>A0A3Q2YQ46</accession>
<keyword evidence="5" id="KW-1003">Cell membrane</keyword>
<keyword evidence="11" id="KW-0732">Signal</keyword>
<dbReference type="GO" id="GO:0005886">
    <property type="term" value="C:plasma membrane"/>
    <property type="evidence" value="ECO:0007669"/>
    <property type="project" value="UniProtKB-SubCell"/>
</dbReference>
<evidence type="ECO:0000256" key="4">
    <source>
        <dbReference type="ARBA" id="ARBA00022427"/>
    </source>
</evidence>
<feature type="signal peptide" evidence="11">
    <location>
        <begin position="1"/>
        <end position="20"/>
    </location>
</feature>
<keyword evidence="4" id="KW-0796">Tight junction</keyword>
<feature type="transmembrane region" description="Helical" evidence="10">
    <location>
        <begin position="108"/>
        <end position="132"/>
    </location>
</feature>
<evidence type="ECO:0000256" key="10">
    <source>
        <dbReference type="SAM" id="Phobius"/>
    </source>
</evidence>
<dbReference type="GO" id="GO:0005198">
    <property type="term" value="F:structural molecule activity"/>
    <property type="evidence" value="ECO:0007669"/>
    <property type="project" value="InterPro"/>
</dbReference>
<keyword evidence="9 10" id="KW-0472">Membrane</keyword>
<comment type="similarity">
    <text evidence="3">Belongs to the claudin family.</text>
</comment>
<dbReference type="InterPro" id="IPR004031">
    <property type="entry name" value="PMP22/EMP/MP20/Claudin"/>
</dbReference>
<organism evidence="12 13">
    <name type="scientific">Hippocampus comes</name>
    <name type="common">Tiger tail seahorse</name>
    <dbReference type="NCBI Taxonomy" id="109280"/>
    <lineage>
        <taxon>Eukaryota</taxon>
        <taxon>Metazoa</taxon>
        <taxon>Chordata</taxon>
        <taxon>Craniata</taxon>
        <taxon>Vertebrata</taxon>
        <taxon>Euteleostomi</taxon>
        <taxon>Actinopterygii</taxon>
        <taxon>Neopterygii</taxon>
        <taxon>Teleostei</taxon>
        <taxon>Neoteleostei</taxon>
        <taxon>Acanthomorphata</taxon>
        <taxon>Syngnathiaria</taxon>
        <taxon>Syngnathiformes</taxon>
        <taxon>Syngnathoidei</taxon>
        <taxon>Syngnathidae</taxon>
        <taxon>Hippocampus</taxon>
    </lineage>
</organism>
<evidence type="ECO:0000256" key="7">
    <source>
        <dbReference type="ARBA" id="ARBA00022949"/>
    </source>
</evidence>
<feature type="transmembrane region" description="Helical" evidence="10">
    <location>
        <begin position="152"/>
        <end position="173"/>
    </location>
</feature>
<dbReference type="OMA" id="FMVEWKK"/>
<evidence type="ECO:0000256" key="11">
    <source>
        <dbReference type="SAM" id="SignalP"/>
    </source>
</evidence>
<evidence type="ECO:0000313" key="13">
    <source>
        <dbReference type="Proteomes" id="UP000264820"/>
    </source>
</evidence>
<evidence type="ECO:0000256" key="9">
    <source>
        <dbReference type="ARBA" id="ARBA00023136"/>
    </source>
</evidence>
<evidence type="ECO:0000256" key="8">
    <source>
        <dbReference type="ARBA" id="ARBA00022989"/>
    </source>
</evidence>
<dbReference type="Proteomes" id="UP000264820">
    <property type="component" value="Unplaced"/>
</dbReference>